<proteinExistence type="predicted"/>
<name>A0ABD3JEI6_EUCGL</name>
<dbReference type="InterPro" id="IPR009057">
    <property type="entry name" value="Homeodomain-like_sf"/>
</dbReference>
<evidence type="ECO:0000259" key="2">
    <source>
        <dbReference type="PROSITE" id="PS50090"/>
    </source>
</evidence>
<evidence type="ECO:0000313" key="3">
    <source>
        <dbReference type="EMBL" id="KAL3725689.1"/>
    </source>
</evidence>
<feature type="domain" description="Myb-like" evidence="2">
    <location>
        <begin position="664"/>
        <end position="712"/>
    </location>
</feature>
<dbReference type="PROSITE" id="PS50090">
    <property type="entry name" value="MYB_LIKE"/>
    <property type="match status" value="1"/>
</dbReference>
<dbReference type="AlphaFoldDB" id="A0ABD3JEI6"/>
<reference evidence="3 4" key="1">
    <citation type="submission" date="2024-11" db="EMBL/GenBank/DDBJ databases">
        <title>Chromosome-level genome assembly of Eucalyptus globulus Labill. provides insights into its genome evolution.</title>
        <authorList>
            <person name="Li X."/>
        </authorList>
    </citation>
    <scope>NUCLEOTIDE SEQUENCE [LARGE SCALE GENOMIC DNA]</scope>
    <source>
        <strain evidence="3">CL2024</strain>
        <tissue evidence="3">Fresh tender leaves</tissue>
    </source>
</reference>
<keyword evidence="4" id="KW-1185">Reference proteome</keyword>
<gene>
    <name evidence="3" type="ORF">ACJRO7_030683</name>
</gene>
<feature type="region of interest" description="Disordered" evidence="1">
    <location>
        <begin position="373"/>
        <end position="413"/>
    </location>
</feature>
<evidence type="ECO:0000256" key="1">
    <source>
        <dbReference type="SAM" id="MobiDB-lite"/>
    </source>
</evidence>
<comment type="caution">
    <text evidence="3">The sequence shown here is derived from an EMBL/GenBank/DDBJ whole genome shotgun (WGS) entry which is preliminary data.</text>
</comment>
<dbReference type="EMBL" id="JBJKBG010000008">
    <property type="protein sequence ID" value="KAL3725689.1"/>
    <property type="molecule type" value="Genomic_DNA"/>
</dbReference>
<evidence type="ECO:0000313" key="4">
    <source>
        <dbReference type="Proteomes" id="UP001634007"/>
    </source>
</evidence>
<organism evidence="3 4">
    <name type="scientific">Eucalyptus globulus</name>
    <name type="common">Tasmanian blue gum</name>
    <dbReference type="NCBI Taxonomy" id="34317"/>
    <lineage>
        <taxon>Eukaryota</taxon>
        <taxon>Viridiplantae</taxon>
        <taxon>Streptophyta</taxon>
        <taxon>Embryophyta</taxon>
        <taxon>Tracheophyta</taxon>
        <taxon>Spermatophyta</taxon>
        <taxon>Magnoliopsida</taxon>
        <taxon>eudicotyledons</taxon>
        <taxon>Gunneridae</taxon>
        <taxon>Pentapetalae</taxon>
        <taxon>rosids</taxon>
        <taxon>malvids</taxon>
        <taxon>Myrtales</taxon>
        <taxon>Myrtaceae</taxon>
        <taxon>Myrtoideae</taxon>
        <taxon>Eucalypteae</taxon>
        <taxon>Eucalyptus</taxon>
    </lineage>
</organism>
<feature type="region of interest" description="Disordered" evidence="1">
    <location>
        <begin position="453"/>
        <end position="474"/>
    </location>
</feature>
<dbReference type="InterPro" id="IPR001005">
    <property type="entry name" value="SANT/Myb"/>
</dbReference>
<sequence>MSGKKVLLTYKRKRPSSTIRLAQEPGQEDSALEGLAITPSAKEVCENKFWENQHVHEKSPSHSCLTEQDPLASSPTGSSWRLKEDDSTNEPDAPLLAVHASKSHLSHNPSTDASVQNFNELSTAYTESQGQKNGDHSESYPIYASESKSDDGCSVCCTDSLLLAVDAEKEGHYSLISTFQEKCGFPDGKVLSVRTSNPEDNGSLFKEKSAFVSGKLHEKMKSPTPLITFKRRHIKKKCVGIDVESKLLPEKNFCKELQQGINFIHGEQCLSAATCQCCPEDEGTVSKMPEADLHRIRITDQIKDVDLISTHSGSFPGKKIVTEGKQVQNVETKSSGASPSVGSIADVNSDNTLNVKRDFLLKSSRSIVVDNSTADATGSGKRTEDSKCRLQTGEESQKFSVDGSKITSKPDSGRRELYSPCLNLSIAPPDSRATRESINLNVDFQSQPANCWSRAVHSSSPSPNEFNGSPSQEVSTSGFVNVIEETVGECRSLNQRQVHTNSCSDEELHAKHNNDLTSNCLMTEVSPKIKCMQLLVDGETKKSLRSPINSPETATFHGPDAREDLQLGLDTTHYMDQSLSRSQFAGSYLPTETMIGGCAYLNSSTSVPWSDREFMLHAFPPVFSSHRSVLHRHKQMLDNIMNRAKALAGKENMRDQLKPYVDMWSEEELDVLWIGVRRYGKNNWDAMLRDPRLHFSPCRVARDLADRWEAEQIKLLSGHWSPQFKTSSTQDQLFSNYLLNPGTLRGNVMDETRLSLGNIYAHRKTKRRRLNCPDLFNYGIQQLQGDYPRRNLYADLLEKNCDRMSFEYMERDAMARLSGSFYRGVRGVEGNLPHWLREVVNTPPPRLTERTQSSCLSSISPSDNIQIVGPYSDSGEPHLGSTNSVGGSCNASRPANMQPSGSAAFEGNFSLQTGNEAAEFANASEHHVGKKDDLIVIDSDASSEETISDDNCVRL</sequence>
<feature type="region of interest" description="Disordered" evidence="1">
    <location>
        <begin position="125"/>
        <end position="150"/>
    </location>
</feature>
<feature type="compositionally biased region" description="Polar residues" evidence="1">
    <location>
        <begin position="880"/>
        <end position="901"/>
    </location>
</feature>
<feature type="region of interest" description="Disordered" evidence="1">
    <location>
        <begin position="873"/>
        <end position="907"/>
    </location>
</feature>
<accession>A0ABD3JEI6</accession>
<dbReference type="CDD" id="cd11660">
    <property type="entry name" value="SANT_TRF"/>
    <property type="match status" value="1"/>
</dbReference>
<dbReference type="Gene3D" id="1.10.10.60">
    <property type="entry name" value="Homeodomain-like"/>
    <property type="match status" value="1"/>
</dbReference>
<feature type="compositionally biased region" description="Polar residues" evidence="1">
    <location>
        <begin position="61"/>
        <end position="79"/>
    </location>
</feature>
<dbReference type="SUPFAM" id="SSF46689">
    <property type="entry name" value="Homeodomain-like"/>
    <property type="match status" value="1"/>
</dbReference>
<protein>
    <recommendedName>
        <fullName evidence="2">Myb-like domain-containing protein</fullName>
    </recommendedName>
</protein>
<feature type="region of interest" description="Disordered" evidence="1">
    <location>
        <begin position="56"/>
        <end position="92"/>
    </location>
</feature>
<dbReference type="Proteomes" id="UP001634007">
    <property type="component" value="Unassembled WGS sequence"/>
</dbReference>